<dbReference type="Gene3D" id="1.10.8.750">
    <property type="entry name" value="Phosphoribosylformylglycinamidine synthase, linker domain"/>
    <property type="match status" value="1"/>
</dbReference>
<comment type="catalytic activity">
    <reaction evidence="13">
        <text>N(2)-formyl-N(1)-(5-phospho-beta-D-ribosyl)glycinamide + L-glutamine + ATP + H2O = 2-formamido-N(1)-(5-O-phospho-beta-D-ribosyl)acetamidine + L-glutamate + ADP + phosphate + H(+)</text>
        <dbReference type="Rhea" id="RHEA:17129"/>
        <dbReference type="ChEBI" id="CHEBI:15377"/>
        <dbReference type="ChEBI" id="CHEBI:15378"/>
        <dbReference type="ChEBI" id="CHEBI:29985"/>
        <dbReference type="ChEBI" id="CHEBI:30616"/>
        <dbReference type="ChEBI" id="CHEBI:43474"/>
        <dbReference type="ChEBI" id="CHEBI:58359"/>
        <dbReference type="ChEBI" id="CHEBI:147286"/>
        <dbReference type="ChEBI" id="CHEBI:147287"/>
        <dbReference type="ChEBI" id="CHEBI:456216"/>
        <dbReference type="EC" id="6.3.5.3"/>
    </reaction>
</comment>
<dbReference type="InterPro" id="IPR036921">
    <property type="entry name" value="PurM-like_N_sf"/>
</dbReference>
<keyword evidence="7" id="KW-0658">Purine biosynthesis</keyword>
<dbReference type="CDD" id="cd02204">
    <property type="entry name" value="PurL_repeat2"/>
    <property type="match status" value="1"/>
</dbReference>
<dbReference type="GO" id="GO:0046872">
    <property type="term" value="F:metal ion binding"/>
    <property type="evidence" value="ECO:0007669"/>
    <property type="project" value="UniProtKB-KW"/>
</dbReference>
<comment type="similarity">
    <text evidence="2">In the N-terminal section; belongs to the FGAMS family.</text>
</comment>
<feature type="domain" description="PurM-like C-terminal" evidence="15">
    <location>
        <begin position="621"/>
        <end position="751"/>
    </location>
</feature>
<dbReference type="GO" id="GO:0005737">
    <property type="term" value="C:cytoplasm"/>
    <property type="evidence" value="ECO:0007669"/>
    <property type="project" value="TreeGrafter"/>
</dbReference>
<dbReference type="Gene3D" id="3.40.50.880">
    <property type="match status" value="1"/>
</dbReference>
<sequence>MPCSTSSSMTQCRRGACASGMPGLTEAATESLLRKAKKSVSEKIERIETEFCYNLQITSDFTPEQKIVLTWLLSESYNPKGFSDKPFLHAEGDKEYLTEVGPRLNFSTAWSTNAISIFHVCGLDNIPRAECSRRYLLHCSEALTEEEKKAFTSFVHDRMTEQPYLEPLASFKLGIEPAPIKTYPVLSMGREELKELDAEFGLSFDDQDLDFYTHLFCDVMKRDPTDVELFDIAQSNSEHSRHWFFGGNMVIDGEKKPRSLFRIVKDTLTEERRKNSVIAFNDNSSAIRGFEISTIQPEHPGLPSKFVQQKFMSHILLSAETHNFPSGVAPFPGAETGTGGRIRDVQATGTGANVTASTVGYSVGALNIPGYELPWEEKWEYPSNLAKPLTIEIDASNGASDYGNKFGEPVITGFTRSFAQRIPNGERREYLKPIMFSGGVGQLDDRHLHKGQPEKDMLQCCGPLHLPLSDVAVFAQSPFSTTGCATAIGEQPVKGLIDPAAMGRLTVGEACTNLVWAAITDIEDVKCSGNWMWASKLEGEGAAMYDCCEAMGKAMLELGVAVDGGKDSLSMAAKVGEEVVKAPGTLVVSVYAGCPDISLTVTPDIKHAGRSSLVFVDLSGGHARLGGSALAQTFKQLGDASPDCDTALLKRAFRATQRLLRERVLLAGHDRSDGGLLTTVLEMCFGGDCGCVMEATTENSVMEFLFNEELGLVVEVDDAKVAEVLAAYEAVQVPARVIAKTQVANRVKVSVNGAVVLDEDEKALHDLWEATSFELDKLQSNPACAEQEQEGLKKRHKPAWKLTYEPRATPAEWLASASKYRVAIIREEGSNGDREMAAAMYAAGFEPWDVHVRDLLSGRITLEGFRGIVFVGGFSYADVLESARGWAATILFNKDLKAQFEAFYARPDTFSLGICNGCQLMAQLNFVPWKGIEEAKQPRFIQNKSGRFESRFVNVRVEKSNAIMLQGMEGSTLGVWVAHGEGRCFWPDDAVKEEAMRQNCVALKYVDDDGNVTMEYPMNPNGSEGAVVGLTSPDGRHLCMMPHPERLFMKYQWPYWPEEWESPVSPWLKMFQNAREWCERQ</sequence>
<dbReference type="SUPFAM" id="SSF82697">
    <property type="entry name" value="PurS-like"/>
    <property type="match status" value="1"/>
</dbReference>
<keyword evidence="8" id="KW-0067">ATP-binding</keyword>
<dbReference type="Gene3D" id="3.30.1330.10">
    <property type="entry name" value="PurM-like, N-terminal domain"/>
    <property type="match status" value="2"/>
</dbReference>
<evidence type="ECO:0000256" key="7">
    <source>
        <dbReference type="ARBA" id="ARBA00022755"/>
    </source>
</evidence>
<dbReference type="GO" id="GO:0004642">
    <property type="term" value="F:phosphoribosylformylglycinamidine synthase activity"/>
    <property type="evidence" value="ECO:0007669"/>
    <property type="project" value="UniProtKB-EC"/>
</dbReference>
<dbReference type="CDD" id="cd01740">
    <property type="entry name" value="GATase1_FGAR_AT"/>
    <property type="match status" value="1"/>
</dbReference>
<dbReference type="InterPro" id="IPR010918">
    <property type="entry name" value="PurM-like_C_dom"/>
</dbReference>
<evidence type="ECO:0000256" key="14">
    <source>
        <dbReference type="ARBA" id="ARBA00071729"/>
    </source>
</evidence>
<dbReference type="InterPro" id="IPR036604">
    <property type="entry name" value="PurS-like_sf"/>
</dbReference>
<dbReference type="SUPFAM" id="SSF55326">
    <property type="entry name" value="PurM N-terminal domain-like"/>
    <property type="match status" value="2"/>
</dbReference>
<dbReference type="Proteomes" id="UP000078348">
    <property type="component" value="Unassembled WGS sequence"/>
</dbReference>
<evidence type="ECO:0000259" key="16">
    <source>
        <dbReference type="Pfam" id="PF18072"/>
    </source>
</evidence>
<evidence type="ECO:0000259" key="17">
    <source>
        <dbReference type="Pfam" id="PF18076"/>
    </source>
</evidence>
<dbReference type="SMART" id="SM01211">
    <property type="entry name" value="GATase_5"/>
    <property type="match status" value="1"/>
</dbReference>
<keyword evidence="5" id="KW-0479">Metal-binding</keyword>
<dbReference type="InterPro" id="IPR029062">
    <property type="entry name" value="Class_I_gatase-like"/>
</dbReference>
<evidence type="ECO:0000256" key="3">
    <source>
        <dbReference type="ARBA" id="ARBA00012747"/>
    </source>
</evidence>
<accession>A0A196S5V5</accession>
<comment type="pathway">
    <text evidence="1">Purine metabolism; IMP biosynthesis via de novo pathway; 5-amino-1-(5-phospho-D-ribosyl)imidazole from N(2)-formyl-N(1)-(5-phospho-D-ribosyl)glycinamide: step 1/2.</text>
</comment>
<evidence type="ECO:0000256" key="8">
    <source>
        <dbReference type="ARBA" id="ARBA00022840"/>
    </source>
</evidence>
<feature type="domain" description="Phosphoribosylformylglycinamidine synthase linker" evidence="16">
    <location>
        <begin position="193"/>
        <end position="242"/>
    </location>
</feature>
<dbReference type="FunFam" id="3.40.50.880:FF:000008">
    <property type="entry name" value="Phosphoribosylformylglycinamidine synthase"/>
    <property type="match status" value="1"/>
</dbReference>
<evidence type="ECO:0000256" key="4">
    <source>
        <dbReference type="ARBA" id="ARBA00022598"/>
    </source>
</evidence>
<dbReference type="AlphaFoldDB" id="A0A196S5V5"/>
<feature type="domain" description="Phosphoribosylformylglycinamidine synthase N-terminal" evidence="17">
    <location>
        <begin position="50"/>
        <end position="162"/>
    </location>
</feature>
<dbReference type="GO" id="GO:0006164">
    <property type="term" value="P:purine nucleotide biosynthetic process"/>
    <property type="evidence" value="ECO:0007669"/>
    <property type="project" value="UniProtKB-KW"/>
</dbReference>
<evidence type="ECO:0000256" key="11">
    <source>
        <dbReference type="ARBA" id="ARBA00029823"/>
    </source>
</evidence>
<name>A0A196S5V5_BLAHN</name>
<dbReference type="SUPFAM" id="SSF109736">
    <property type="entry name" value="FGAM synthase PurL, linker domain"/>
    <property type="match status" value="1"/>
</dbReference>
<proteinExistence type="inferred from homology"/>
<dbReference type="PANTHER" id="PTHR10099">
    <property type="entry name" value="PHOSPHORIBOSYLFORMYLGLYCINAMIDINE SYNTHASE"/>
    <property type="match status" value="1"/>
</dbReference>
<evidence type="ECO:0000256" key="2">
    <source>
        <dbReference type="ARBA" id="ARBA00008608"/>
    </source>
</evidence>
<dbReference type="PROSITE" id="PS51273">
    <property type="entry name" value="GATASE_TYPE_1"/>
    <property type="match status" value="1"/>
</dbReference>
<dbReference type="PANTHER" id="PTHR10099:SF1">
    <property type="entry name" value="PHOSPHORIBOSYLFORMYLGLYCINAMIDINE SYNTHASE"/>
    <property type="match status" value="1"/>
</dbReference>
<dbReference type="InterPro" id="IPR036676">
    <property type="entry name" value="PurM-like_C_sf"/>
</dbReference>
<evidence type="ECO:0000259" key="15">
    <source>
        <dbReference type="Pfam" id="PF02769"/>
    </source>
</evidence>
<dbReference type="InterPro" id="IPR041609">
    <property type="entry name" value="PurL_linker"/>
</dbReference>
<evidence type="ECO:0000313" key="19">
    <source>
        <dbReference type="EMBL" id="OAO11801.1"/>
    </source>
</evidence>
<evidence type="ECO:0000256" key="12">
    <source>
        <dbReference type="ARBA" id="ARBA00032632"/>
    </source>
</evidence>
<keyword evidence="20" id="KW-1185">Reference proteome</keyword>
<dbReference type="OrthoDB" id="6666987at2759"/>
<protein>
    <recommendedName>
        <fullName evidence="14">Phosphoribosylformylglycinamidine synthase</fullName>
        <ecNumber evidence="3">6.3.5.3</ecNumber>
    </recommendedName>
    <alternativeName>
        <fullName evidence="12">Formylglycinamide ribonucleotide amidotransferase</fullName>
    </alternativeName>
    <alternativeName>
        <fullName evidence="11">Formylglycinamide ribotide amidotransferase</fullName>
    </alternativeName>
</protein>
<dbReference type="Pfam" id="PF18076">
    <property type="entry name" value="FGAR-AT_N"/>
    <property type="match status" value="1"/>
</dbReference>
<dbReference type="STRING" id="478820.A0A196S5V5"/>
<dbReference type="Pfam" id="PF13507">
    <property type="entry name" value="GATase_5"/>
    <property type="match status" value="1"/>
</dbReference>
<evidence type="ECO:0000256" key="5">
    <source>
        <dbReference type="ARBA" id="ARBA00022723"/>
    </source>
</evidence>
<dbReference type="EC" id="6.3.5.3" evidence="3"/>
<keyword evidence="10" id="KW-0315">Glutamine amidotransferase</keyword>
<dbReference type="SUPFAM" id="SSF52317">
    <property type="entry name" value="Class I glutamine amidotransferase-like"/>
    <property type="match status" value="1"/>
</dbReference>
<keyword evidence="6" id="KW-0547">Nucleotide-binding</keyword>
<evidence type="ECO:0000256" key="1">
    <source>
        <dbReference type="ARBA" id="ARBA00004920"/>
    </source>
</evidence>
<dbReference type="Pfam" id="PF02769">
    <property type="entry name" value="AIRS_C"/>
    <property type="match status" value="1"/>
</dbReference>
<keyword evidence="4" id="KW-0436">Ligase</keyword>
<evidence type="ECO:0000259" key="18">
    <source>
        <dbReference type="Pfam" id="PF22689"/>
    </source>
</evidence>
<reference evidence="19 20" key="1">
    <citation type="submission" date="2016-05" db="EMBL/GenBank/DDBJ databases">
        <title>Nuclear genome of Blastocystis sp. subtype 1 NandII.</title>
        <authorList>
            <person name="Gentekaki E."/>
            <person name="Curtis B."/>
            <person name="Stairs C."/>
            <person name="Eme L."/>
            <person name="Herman E."/>
            <person name="Klimes V."/>
            <person name="Arias M.C."/>
            <person name="Elias M."/>
            <person name="Hilliou F."/>
            <person name="Klute M."/>
            <person name="Malik S.-B."/>
            <person name="Pightling A."/>
            <person name="Rachubinski R."/>
            <person name="Salas D."/>
            <person name="Schlacht A."/>
            <person name="Suga H."/>
            <person name="Archibald J."/>
            <person name="Ball S.G."/>
            <person name="Clark G."/>
            <person name="Dacks J."/>
            <person name="Van Der Giezen M."/>
            <person name="Tsaousis A."/>
            <person name="Roger A."/>
        </authorList>
    </citation>
    <scope>NUCLEOTIDE SEQUENCE [LARGE SCALE GENOMIC DNA]</scope>
    <source>
        <strain evidence="20">ATCC 50177 / NandII</strain>
    </source>
</reference>
<keyword evidence="9" id="KW-0460">Magnesium</keyword>
<evidence type="ECO:0000256" key="13">
    <source>
        <dbReference type="ARBA" id="ARBA00052585"/>
    </source>
</evidence>
<dbReference type="GO" id="GO:0005524">
    <property type="term" value="F:ATP binding"/>
    <property type="evidence" value="ECO:0007669"/>
    <property type="project" value="UniProtKB-KW"/>
</dbReference>
<dbReference type="Pfam" id="PF18072">
    <property type="entry name" value="FGAR-AT_linker"/>
    <property type="match status" value="1"/>
</dbReference>
<evidence type="ECO:0000256" key="10">
    <source>
        <dbReference type="ARBA" id="ARBA00022962"/>
    </source>
</evidence>
<gene>
    <name evidence="19" type="ORF">AV274_6502</name>
</gene>
<organism evidence="19 20">
    <name type="scientific">Blastocystis sp. subtype 1 (strain ATCC 50177 / NandII)</name>
    <dbReference type="NCBI Taxonomy" id="478820"/>
    <lineage>
        <taxon>Eukaryota</taxon>
        <taxon>Sar</taxon>
        <taxon>Stramenopiles</taxon>
        <taxon>Bigyra</taxon>
        <taxon>Opalozoa</taxon>
        <taxon>Opalinata</taxon>
        <taxon>Blastocystidae</taxon>
        <taxon>Blastocystis</taxon>
    </lineage>
</organism>
<evidence type="ECO:0000256" key="6">
    <source>
        <dbReference type="ARBA" id="ARBA00022741"/>
    </source>
</evidence>
<evidence type="ECO:0000313" key="20">
    <source>
        <dbReference type="Proteomes" id="UP000078348"/>
    </source>
</evidence>
<comment type="caution">
    <text evidence="19">The sequence shown here is derived from an EMBL/GenBank/DDBJ whole genome shotgun (WGS) entry which is preliminary data.</text>
</comment>
<dbReference type="Pfam" id="PF22689">
    <property type="entry name" value="FGAR-AT_PurM_N-like"/>
    <property type="match status" value="1"/>
</dbReference>
<evidence type="ECO:0000256" key="9">
    <source>
        <dbReference type="ARBA" id="ARBA00022842"/>
    </source>
</evidence>
<dbReference type="Gene3D" id="3.90.650.10">
    <property type="entry name" value="PurM-like C-terminal domain"/>
    <property type="match status" value="1"/>
</dbReference>
<dbReference type="SUPFAM" id="SSF56042">
    <property type="entry name" value="PurM C-terminal domain-like"/>
    <property type="match status" value="1"/>
</dbReference>
<dbReference type="InterPro" id="IPR055181">
    <property type="entry name" value="FGAR-AT_PurM_N-like"/>
</dbReference>
<dbReference type="InterPro" id="IPR040707">
    <property type="entry name" value="FGAR-AT_N"/>
</dbReference>
<feature type="domain" description="FGAR-AT PurM N-terminal-like" evidence="18">
    <location>
        <begin position="459"/>
        <end position="592"/>
    </location>
</feature>
<dbReference type="EMBL" id="LXWW01000578">
    <property type="protein sequence ID" value="OAO11801.1"/>
    <property type="molecule type" value="Genomic_DNA"/>
</dbReference>